<reference evidence="1 2" key="1">
    <citation type="submission" date="2016-02" db="EMBL/GenBank/DDBJ databases">
        <title>Genome analysis of coral dinoflagellate symbionts highlights evolutionary adaptations to a symbiotic lifestyle.</title>
        <authorList>
            <person name="Aranda M."/>
            <person name="Li Y."/>
            <person name="Liew Y.J."/>
            <person name="Baumgarten S."/>
            <person name="Simakov O."/>
            <person name="Wilson M."/>
            <person name="Piel J."/>
            <person name="Ashoor H."/>
            <person name="Bougouffa S."/>
            <person name="Bajic V.B."/>
            <person name="Ryu T."/>
            <person name="Ravasi T."/>
            <person name="Bayer T."/>
            <person name="Micklem G."/>
            <person name="Kim H."/>
            <person name="Bhak J."/>
            <person name="Lajeunesse T.C."/>
            <person name="Voolstra C.R."/>
        </authorList>
    </citation>
    <scope>NUCLEOTIDE SEQUENCE [LARGE SCALE GENOMIC DNA]</scope>
    <source>
        <strain evidence="1 2">CCMP2467</strain>
    </source>
</reference>
<comment type="caution">
    <text evidence="1">The sequence shown here is derived from an EMBL/GenBank/DDBJ whole genome shotgun (WGS) entry which is preliminary data.</text>
</comment>
<organism evidence="1 2">
    <name type="scientific">Symbiodinium microadriaticum</name>
    <name type="common">Dinoflagellate</name>
    <name type="synonym">Zooxanthella microadriatica</name>
    <dbReference type="NCBI Taxonomy" id="2951"/>
    <lineage>
        <taxon>Eukaryota</taxon>
        <taxon>Sar</taxon>
        <taxon>Alveolata</taxon>
        <taxon>Dinophyceae</taxon>
        <taxon>Suessiales</taxon>
        <taxon>Symbiodiniaceae</taxon>
        <taxon>Symbiodinium</taxon>
    </lineage>
</organism>
<sequence>MPAWRIEGYGGQEATVLPAAMLEAARSVKGVSFLGVELLPLFALEVGGECLRVDAPKEDLRIIHGPAISEGKKIGSCFPLLLGRSSQRSYWRLDSQL</sequence>
<gene>
    <name evidence="1" type="ORF">AK812_SmicGene23764</name>
</gene>
<dbReference type="Proteomes" id="UP000186817">
    <property type="component" value="Unassembled WGS sequence"/>
</dbReference>
<accession>A0A1Q9DGL8</accession>
<keyword evidence="2" id="KW-1185">Reference proteome</keyword>
<dbReference type="AlphaFoldDB" id="A0A1Q9DGL8"/>
<protein>
    <submittedName>
        <fullName evidence="1">Uncharacterized protein</fullName>
    </submittedName>
</protein>
<dbReference type="OrthoDB" id="10579365at2759"/>
<evidence type="ECO:0000313" key="2">
    <source>
        <dbReference type="Proteomes" id="UP000186817"/>
    </source>
</evidence>
<evidence type="ECO:0000313" key="1">
    <source>
        <dbReference type="EMBL" id="OLP94240.1"/>
    </source>
</evidence>
<name>A0A1Q9DGL8_SYMMI</name>
<proteinExistence type="predicted"/>
<dbReference type="EMBL" id="LSRX01000551">
    <property type="protein sequence ID" value="OLP94240.1"/>
    <property type="molecule type" value="Genomic_DNA"/>
</dbReference>